<keyword evidence="2" id="KW-1185">Reference proteome</keyword>
<protein>
    <submittedName>
        <fullName evidence="1">Uncharacterized protein</fullName>
    </submittedName>
</protein>
<evidence type="ECO:0000313" key="1">
    <source>
        <dbReference type="EMBL" id="GFS80199.1"/>
    </source>
</evidence>
<comment type="caution">
    <text evidence="1">The sequence shown here is derived from an EMBL/GenBank/DDBJ whole genome shotgun (WGS) entry which is preliminary data.</text>
</comment>
<accession>A0A8X6T502</accession>
<name>A0A8X6T502_NEPPI</name>
<dbReference type="Proteomes" id="UP000887013">
    <property type="component" value="Unassembled WGS sequence"/>
</dbReference>
<dbReference type="EMBL" id="BMAW01097540">
    <property type="protein sequence ID" value="GFS80199.1"/>
    <property type="molecule type" value="Genomic_DNA"/>
</dbReference>
<gene>
    <name evidence="1" type="ORF">NPIL_375551</name>
</gene>
<reference evidence="1" key="1">
    <citation type="submission" date="2020-08" db="EMBL/GenBank/DDBJ databases">
        <title>Multicomponent nature underlies the extraordinary mechanical properties of spider dragline silk.</title>
        <authorList>
            <person name="Kono N."/>
            <person name="Nakamura H."/>
            <person name="Mori M."/>
            <person name="Yoshida Y."/>
            <person name="Ohtoshi R."/>
            <person name="Malay A.D."/>
            <person name="Moran D.A.P."/>
            <person name="Tomita M."/>
            <person name="Numata K."/>
            <person name="Arakawa K."/>
        </authorList>
    </citation>
    <scope>NUCLEOTIDE SEQUENCE</scope>
</reference>
<dbReference type="AlphaFoldDB" id="A0A8X6T502"/>
<sequence length="131" mass="14325">MDRSADVSGCGSRPAATVISQHVAGSIRGLTSHIKRDIFPPPPLSSPSGFFPSPLPKWHTKSLVYDNHFDNAEDLIERIAVSAGEIRETPSRMSGLSCSEDVRLTSQHMIDNLNISLDLHVVDHVTFVVVH</sequence>
<organism evidence="1 2">
    <name type="scientific">Nephila pilipes</name>
    <name type="common">Giant wood spider</name>
    <name type="synonym">Nephila maculata</name>
    <dbReference type="NCBI Taxonomy" id="299642"/>
    <lineage>
        <taxon>Eukaryota</taxon>
        <taxon>Metazoa</taxon>
        <taxon>Ecdysozoa</taxon>
        <taxon>Arthropoda</taxon>
        <taxon>Chelicerata</taxon>
        <taxon>Arachnida</taxon>
        <taxon>Araneae</taxon>
        <taxon>Araneomorphae</taxon>
        <taxon>Entelegynae</taxon>
        <taxon>Araneoidea</taxon>
        <taxon>Nephilidae</taxon>
        <taxon>Nephila</taxon>
    </lineage>
</organism>
<proteinExistence type="predicted"/>
<evidence type="ECO:0000313" key="2">
    <source>
        <dbReference type="Proteomes" id="UP000887013"/>
    </source>
</evidence>